<keyword evidence="2" id="KW-1185">Reference proteome</keyword>
<evidence type="ECO:0000313" key="2">
    <source>
        <dbReference type="Proteomes" id="UP001597100"/>
    </source>
</evidence>
<name>A0ABW3IJM0_9FLAO</name>
<sequence length="338" mass="40204">MKKVVLHFNSVNHHFSQLITGLEYLNHHRKIDLSYNFDFGKYPENIFRVEISGLNLFFDLADHSKIDPILYRESDFYIKRMLLKKDHVENHKLTPYGLYFPVYYRNPTLKYLFLKDLSYWKYSLKYWKGVSKFLDIRDSIATNELSIIESDLTENKGVIFRSRLWGAGKDHPKWKRENRKALNDQRIRINKLLKEKFGDSFTGGIRKDDFSDKQCPELVLPKKEFHRKRYLKKMQNSSIGIVTYGLEESIGAKFGEYLANGLAIVTNPIDEFQLLGPLKEKEHYFSYHSPEECLEKTQLLFSNDGLRRSMQKANREYYNNWLHPGTKMMKIFERIDLL</sequence>
<accession>A0ABW3IJM0</accession>
<dbReference type="EMBL" id="JBHTJP010000035">
    <property type="protein sequence ID" value="MFD0977953.1"/>
    <property type="molecule type" value="Genomic_DNA"/>
</dbReference>
<dbReference type="RefSeq" id="WP_380740664.1">
    <property type="nucleotide sequence ID" value="NZ_JBHTJP010000035.1"/>
</dbReference>
<organism evidence="1 2">
    <name type="scientific">Salinimicrobium gaetbulicola</name>
    <dbReference type="NCBI Taxonomy" id="999702"/>
    <lineage>
        <taxon>Bacteria</taxon>
        <taxon>Pseudomonadati</taxon>
        <taxon>Bacteroidota</taxon>
        <taxon>Flavobacteriia</taxon>
        <taxon>Flavobacteriales</taxon>
        <taxon>Flavobacteriaceae</taxon>
        <taxon>Salinimicrobium</taxon>
    </lineage>
</organism>
<reference evidence="2" key="1">
    <citation type="journal article" date="2019" name="Int. J. Syst. Evol. Microbiol.">
        <title>The Global Catalogue of Microorganisms (GCM) 10K type strain sequencing project: providing services to taxonomists for standard genome sequencing and annotation.</title>
        <authorList>
            <consortium name="The Broad Institute Genomics Platform"/>
            <consortium name="The Broad Institute Genome Sequencing Center for Infectious Disease"/>
            <person name="Wu L."/>
            <person name="Ma J."/>
        </authorList>
    </citation>
    <scope>NUCLEOTIDE SEQUENCE [LARGE SCALE GENOMIC DNA]</scope>
    <source>
        <strain evidence="2">CCUG 60898</strain>
    </source>
</reference>
<protein>
    <submittedName>
        <fullName evidence="1">Glycosyltransferase</fullName>
    </submittedName>
</protein>
<evidence type="ECO:0000313" key="1">
    <source>
        <dbReference type="EMBL" id="MFD0977953.1"/>
    </source>
</evidence>
<comment type="caution">
    <text evidence="1">The sequence shown here is derived from an EMBL/GenBank/DDBJ whole genome shotgun (WGS) entry which is preliminary data.</text>
</comment>
<gene>
    <name evidence="1" type="ORF">ACFQ1G_14240</name>
</gene>
<dbReference type="Proteomes" id="UP001597100">
    <property type="component" value="Unassembled WGS sequence"/>
</dbReference>
<dbReference type="Gene3D" id="3.40.50.2000">
    <property type="entry name" value="Glycogen Phosphorylase B"/>
    <property type="match status" value="1"/>
</dbReference>
<proteinExistence type="predicted"/>